<sequence length="1176" mass="122967">MLLHEALVHTECPICLQPLNYCLRPPPSRPASPPSFGTSAVVATGSGTTSSTSASGHSPRSPLQLSGSNASGGAGEFCITFAPGVYGSDATDPWRPSVAVVSPASPREAPSPSGQRRFAHSEPCPPFSGGGANLSGSGHTADSSSDEGAAGVVVLPCGHLLHYLCAMQLCEYANHPSCPVCRLKLASGADLILFRPQLRVSLIAAAQASSGVSADCAYIEGECKSAISVRKRCRLEEAESEDGHTHGTDSHRADGEDANSVQVCSPQSGSQRGCVPGPSVARTSTSQSGGELSAPKLILGDDLELTDTCAAPKTQGLPATSLQNSGGDADANQSEDDITIIGARQLPPSQAYAELLLRTTATWAERAETLKARVEHLERSQQLLQSDCSELERTLTVARRRREVLLSLPSSKDEQDVLPSAQRLRELRRLCLETRTAMSSTTTQLAEAIRGHAEVRRQTEKYVRKLSRLESGKGVGRAGGDTAIASASASAAAMSAKYPPESKSPHNSSGEEEEEEEEEDEDDEEEIEEWTEVTPLSELAELEDGPSSHFVGGFSVCNHLGDAIDRVQFKEDIVLVFPGVYAAASSSSPSSSSPLELNEAQLGGLRVYSVSYAREHSSHGGSKRAAEPRYMSPSKRRVGPWFTYLTAAAAAVFLAQGSSGGGTKYAKSSKAHNPLEAAALKAVEAIDSRKAASTTTMHTTSGSSVFAPAITATTANPQLYPVFDFPISIAYTKEPVDAAASSTCGLPHYMQQAQDSDEDEEDEEANETGGGDDSGAEQEQEEPGAGALREEVAITLAGLCARAGVTIGALTRTHITHCVIGSPQQHPTSSEASTVAPRIAITAAPLTEALVDHCLVYGGSAYGLYAYPRCALAMRSCIVEGPNTEAATYNAASASAASAASAGGSCGGSALAQLQRRQARTQLLRRYMDRFEEDQAHDTGASGRGGESRDIEEGVLPRFCVPGASAAGADAIPMPCEVAIMCDDADVQLTDCLITHTRHGVLLHGGCAGTVVKSLSVRSIAEVGLYVYGMAGAADVQYSSVLACGLACLLVVGPSAAQVAAAEAELPARPSEEDEEEGTEQSEDGQDRRRPIFSQHPHIRSNCFIGAVRVQGEVRSGAMVDNLVFLPRDEQGVAAAAAAGAQTVLSVPADTERSFAYVGMEGERVPARAADEAAAA</sequence>
<feature type="domain" description="RING-type" evidence="4">
    <location>
        <begin position="152"/>
        <end position="182"/>
    </location>
</feature>
<dbReference type="VEuPathDB" id="TriTrypDB:LDHU3_26.1440"/>
<keyword evidence="1" id="KW-0862">Zinc</keyword>
<feature type="compositionally biased region" description="Basic and acidic residues" evidence="3">
    <location>
        <begin position="238"/>
        <end position="255"/>
    </location>
</feature>
<accession>A0A504XXR5</accession>
<dbReference type="CDD" id="cd16448">
    <property type="entry name" value="RING-H2"/>
    <property type="match status" value="1"/>
</dbReference>
<feature type="region of interest" description="Disordered" evidence="3">
    <location>
        <begin position="1063"/>
        <end position="1090"/>
    </location>
</feature>
<dbReference type="VEuPathDB" id="TriTrypDB:LdCL_260017100"/>
<dbReference type="GO" id="GO:0008270">
    <property type="term" value="F:zinc ion binding"/>
    <property type="evidence" value="ECO:0007669"/>
    <property type="project" value="UniProtKB-KW"/>
</dbReference>
<dbReference type="InterPro" id="IPR013083">
    <property type="entry name" value="Znf_RING/FYVE/PHD"/>
</dbReference>
<evidence type="ECO:0000313" key="5">
    <source>
        <dbReference type="EMBL" id="TPP51998.1"/>
    </source>
</evidence>
<evidence type="ECO:0000256" key="2">
    <source>
        <dbReference type="SAM" id="Coils"/>
    </source>
</evidence>
<keyword evidence="1" id="KW-0863">Zinc-finger</keyword>
<dbReference type="VEuPathDB" id="TriTrypDB:LdBPK_261160.1"/>
<keyword evidence="1" id="KW-0479">Metal-binding</keyword>
<dbReference type="SUPFAM" id="SSF57850">
    <property type="entry name" value="RING/U-box"/>
    <property type="match status" value="1"/>
</dbReference>
<evidence type="ECO:0000313" key="6">
    <source>
        <dbReference type="Proteomes" id="UP000318821"/>
    </source>
</evidence>
<feature type="compositionally biased region" description="Polar residues" evidence="3">
    <location>
        <begin position="281"/>
        <end position="290"/>
    </location>
</feature>
<name>A0A504XXR5_LEIDO</name>
<feature type="coiled-coil region" evidence="2">
    <location>
        <begin position="367"/>
        <end position="394"/>
    </location>
</feature>
<evidence type="ECO:0000259" key="4">
    <source>
        <dbReference type="PROSITE" id="PS50089"/>
    </source>
</evidence>
<dbReference type="InterPro" id="IPR001841">
    <property type="entry name" value="Znf_RING"/>
</dbReference>
<evidence type="ECO:0000256" key="3">
    <source>
        <dbReference type="SAM" id="MobiDB-lite"/>
    </source>
</evidence>
<dbReference type="VEuPathDB" id="TriTrypDB:LdCL_260017200"/>
<feature type="region of interest" description="Disordered" evidence="3">
    <location>
        <begin position="97"/>
        <end position="122"/>
    </location>
</feature>
<dbReference type="Gene3D" id="3.30.40.10">
    <property type="entry name" value="Zinc/RING finger domain, C3HC4 (zinc finger)"/>
    <property type="match status" value="1"/>
</dbReference>
<feature type="compositionally biased region" description="Polar residues" evidence="3">
    <location>
        <begin position="259"/>
        <end position="271"/>
    </location>
</feature>
<dbReference type="VEuPathDB" id="TriTrypDB:LDHU3_26.1430"/>
<evidence type="ECO:0000256" key="1">
    <source>
        <dbReference type="PROSITE-ProRule" id="PRU00175"/>
    </source>
</evidence>
<comment type="caution">
    <text evidence="5">The sequence shown here is derived from an EMBL/GenBank/DDBJ whole genome shotgun (WGS) entry which is preliminary data.</text>
</comment>
<feature type="region of interest" description="Disordered" evidence="3">
    <location>
        <begin position="238"/>
        <end position="293"/>
    </location>
</feature>
<organism evidence="5 6">
    <name type="scientific">Leishmania donovani</name>
    <dbReference type="NCBI Taxonomy" id="5661"/>
    <lineage>
        <taxon>Eukaryota</taxon>
        <taxon>Discoba</taxon>
        <taxon>Euglenozoa</taxon>
        <taxon>Kinetoplastea</taxon>
        <taxon>Metakinetoplastina</taxon>
        <taxon>Trypanosomatida</taxon>
        <taxon>Trypanosomatidae</taxon>
        <taxon>Leishmaniinae</taxon>
        <taxon>Leishmania</taxon>
    </lineage>
</organism>
<dbReference type="EMBL" id="RHLD01000018">
    <property type="protein sequence ID" value="TPP51998.1"/>
    <property type="molecule type" value="Genomic_DNA"/>
</dbReference>
<protein>
    <submittedName>
        <fullName evidence="5">Ring finger domain family protein</fullName>
    </submittedName>
</protein>
<keyword evidence="2" id="KW-0175">Coiled coil</keyword>
<reference evidence="6" key="1">
    <citation type="submission" date="2019-02" db="EMBL/GenBank/DDBJ databases">
        <title>FDA dAtabase for Regulatory Grade micrObial Sequences (FDA-ARGOS): Supporting development and validation of Infectious Disease Dx tests.</title>
        <authorList>
            <person name="Duncan R."/>
            <person name="Fisher C."/>
            <person name="Tallon L."/>
            <person name="Sadzewicz L."/>
            <person name="Sengamalay N."/>
            <person name="Ott S."/>
            <person name="Godinez A."/>
            <person name="Nagaraj S."/>
            <person name="Vavikolanu K."/>
            <person name="Vyas G."/>
            <person name="Nadendla S."/>
            <person name="Aluvathingal J."/>
            <person name="Sichtig H."/>
        </authorList>
    </citation>
    <scope>NUCLEOTIDE SEQUENCE [LARGE SCALE GENOMIC DNA]</scope>
    <source>
        <strain evidence="6">FDAARGOS_360</strain>
    </source>
</reference>
<dbReference type="VEuPathDB" id="TriTrypDB:LdBPK_261150.1"/>
<proteinExistence type="predicted"/>
<feature type="region of interest" description="Disordered" evidence="3">
    <location>
        <begin position="28"/>
        <end position="68"/>
    </location>
</feature>
<feature type="compositionally biased region" description="Acidic residues" evidence="3">
    <location>
        <begin position="1072"/>
        <end position="1084"/>
    </location>
</feature>
<dbReference type="AlphaFoldDB" id="A0A504XXR5"/>
<gene>
    <name evidence="5" type="ORF">CGC20_5075</name>
</gene>
<dbReference type="Proteomes" id="UP000318821">
    <property type="component" value="Unassembled WGS sequence"/>
</dbReference>
<feature type="region of interest" description="Disordered" evidence="3">
    <location>
        <begin position="492"/>
        <end position="530"/>
    </location>
</feature>
<feature type="compositionally biased region" description="Acidic residues" evidence="3">
    <location>
        <begin position="755"/>
        <end position="766"/>
    </location>
</feature>
<dbReference type="PROSITE" id="PS50089">
    <property type="entry name" value="ZF_RING_2"/>
    <property type="match status" value="1"/>
</dbReference>
<feature type="compositionally biased region" description="Acidic residues" evidence="3">
    <location>
        <begin position="510"/>
        <end position="530"/>
    </location>
</feature>
<feature type="compositionally biased region" description="Low complexity" evidence="3">
    <location>
        <begin position="34"/>
        <end position="56"/>
    </location>
</feature>
<feature type="compositionally biased region" description="Low complexity" evidence="3">
    <location>
        <begin position="97"/>
        <end position="113"/>
    </location>
</feature>
<feature type="region of interest" description="Disordered" evidence="3">
    <location>
        <begin position="750"/>
        <end position="786"/>
    </location>
</feature>